<sequence>MWFGWKQEINFHPSFISGFVYRDDRVYWLDMVGIHVFDLEDEGYEVINRDIHGQDETTFDLLTLQAHFRLKQINLNLETMTIMEEKIDSLGGHLHI</sequence>
<gene>
    <name evidence="1" type="ORF">RHGRI_009826</name>
</gene>
<reference evidence="1" key="1">
    <citation type="submission" date="2020-08" db="EMBL/GenBank/DDBJ databases">
        <title>Plant Genome Project.</title>
        <authorList>
            <person name="Zhang R.-G."/>
        </authorList>
    </citation>
    <scope>NUCLEOTIDE SEQUENCE</scope>
    <source>
        <strain evidence="1">WSP0</strain>
        <tissue evidence="1">Leaf</tissue>
    </source>
</reference>
<proteinExistence type="predicted"/>
<dbReference type="Proteomes" id="UP000823749">
    <property type="component" value="Chromosome 4"/>
</dbReference>
<comment type="caution">
    <text evidence="1">The sequence shown here is derived from an EMBL/GenBank/DDBJ whole genome shotgun (WGS) entry which is preliminary data.</text>
</comment>
<dbReference type="AlphaFoldDB" id="A0AAV6KGA5"/>
<dbReference type="EMBL" id="JACTNZ010000004">
    <property type="protein sequence ID" value="KAG5551548.1"/>
    <property type="molecule type" value="Genomic_DNA"/>
</dbReference>
<protein>
    <submittedName>
        <fullName evidence="1">Uncharacterized protein</fullName>
    </submittedName>
</protein>
<keyword evidence="2" id="KW-1185">Reference proteome</keyword>
<accession>A0AAV6KGA5</accession>
<organism evidence="1 2">
    <name type="scientific">Rhododendron griersonianum</name>
    <dbReference type="NCBI Taxonomy" id="479676"/>
    <lineage>
        <taxon>Eukaryota</taxon>
        <taxon>Viridiplantae</taxon>
        <taxon>Streptophyta</taxon>
        <taxon>Embryophyta</taxon>
        <taxon>Tracheophyta</taxon>
        <taxon>Spermatophyta</taxon>
        <taxon>Magnoliopsida</taxon>
        <taxon>eudicotyledons</taxon>
        <taxon>Gunneridae</taxon>
        <taxon>Pentapetalae</taxon>
        <taxon>asterids</taxon>
        <taxon>Ericales</taxon>
        <taxon>Ericaceae</taxon>
        <taxon>Ericoideae</taxon>
        <taxon>Rhodoreae</taxon>
        <taxon>Rhododendron</taxon>
    </lineage>
</organism>
<evidence type="ECO:0000313" key="1">
    <source>
        <dbReference type="EMBL" id="KAG5551548.1"/>
    </source>
</evidence>
<name>A0AAV6KGA5_9ERIC</name>
<evidence type="ECO:0000313" key="2">
    <source>
        <dbReference type="Proteomes" id="UP000823749"/>
    </source>
</evidence>